<evidence type="ECO:0000313" key="3">
    <source>
        <dbReference type="Proteomes" id="UP000676310"/>
    </source>
</evidence>
<organism evidence="2 3">
    <name type="scientific">Alternaria atra</name>
    <dbReference type="NCBI Taxonomy" id="119953"/>
    <lineage>
        <taxon>Eukaryota</taxon>
        <taxon>Fungi</taxon>
        <taxon>Dikarya</taxon>
        <taxon>Ascomycota</taxon>
        <taxon>Pezizomycotina</taxon>
        <taxon>Dothideomycetes</taxon>
        <taxon>Pleosporomycetidae</taxon>
        <taxon>Pleosporales</taxon>
        <taxon>Pleosporineae</taxon>
        <taxon>Pleosporaceae</taxon>
        <taxon>Alternaria</taxon>
        <taxon>Alternaria sect. Ulocladioides</taxon>
    </lineage>
</organism>
<comment type="caution">
    <text evidence="2">The sequence shown here is derived from an EMBL/GenBank/DDBJ whole genome shotgun (WGS) entry which is preliminary data.</text>
</comment>
<dbReference type="AlphaFoldDB" id="A0A8J2MUJ2"/>
<accession>A0A8J2MUJ2</accession>
<feature type="compositionally biased region" description="Polar residues" evidence="1">
    <location>
        <begin position="103"/>
        <end position="120"/>
    </location>
</feature>
<evidence type="ECO:0000313" key="2">
    <source>
        <dbReference type="EMBL" id="CAG5138335.1"/>
    </source>
</evidence>
<dbReference type="GeneID" id="67014652"/>
<sequence>MATPQAKRRRLNEATKTLQKPFKSPFRTPLKPGAGDGPPSSDLPDVQTPVRKTSGTNTNAAKDATVKSNNVQQSTTYGSPTMPPSTLATSKVNPRLSKPLVSRPNTSTSSRVASMKTPSKPSVAREIMQLRNEIQMLTQAQTLATSTKDDDLVVLVDKWRTASRAAAEELFGSTRDRVNRMGGVGAWKEREKESKQRQMQWDKEEMEAEREKMEEAKESGNVSEEAYDRYAELDSEREKAEEEKETFKEADDDSFTMDMMLKTLNIDLKLIGYNKEAQRWDGR</sequence>
<proteinExistence type="predicted"/>
<protein>
    <recommendedName>
        <fullName evidence="4">DNA repair protein Dds20/Mei5</fullName>
    </recommendedName>
</protein>
<feature type="region of interest" description="Disordered" evidence="1">
    <location>
        <begin position="182"/>
        <end position="251"/>
    </location>
</feature>
<feature type="compositionally biased region" description="Basic and acidic residues" evidence="1">
    <location>
        <begin position="187"/>
        <end position="218"/>
    </location>
</feature>
<keyword evidence="3" id="KW-1185">Reference proteome</keyword>
<reference evidence="2" key="1">
    <citation type="submission" date="2021-05" db="EMBL/GenBank/DDBJ databases">
        <authorList>
            <person name="Stam R."/>
        </authorList>
    </citation>
    <scope>NUCLEOTIDE SEQUENCE</scope>
    <source>
        <strain evidence="2">CS162</strain>
    </source>
</reference>
<dbReference type="Proteomes" id="UP000676310">
    <property type="component" value="Unassembled WGS sequence"/>
</dbReference>
<name>A0A8J2MUJ2_9PLEO</name>
<dbReference type="RefSeq" id="XP_043163841.1">
    <property type="nucleotide sequence ID" value="XM_043307906.1"/>
</dbReference>
<feature type="compositionally biased region" description="Basic residues" evidence="1">
    <location>
        <begin position="1"/>
        <end position="10"/>
    </location>
</feature>
<dbReference type="Gene3D" id="6.10.140.1020">
    <property type="match status" value="1"/>
</dbReference>
<feature type="region of interest" description="Disordered" evidence="1">
    <location>
        <begin position="1"/>
        <end position="122"/>
    </location>
</feature>
<dbReference type="GO" id="GO:0006310">
    <property type="term" value="P:DNA recombination"/>
    <property type="evidence" value="ECO:0007669"/>
    <property type="project" value="TreeGrafter"/>
</dbReference>
<gene>
    <name evidence="2" type="ORF">ALTATR162_LOCUS313</name>
</gene>
<feature type="compositionally biased region" description="Polar residues" evidence="1">
    <location>
        <begin position="50"/>
        <end position="92"/>
    </location>
</feature>
<feature type="compositionally biased region" description="Basic and acidic residues" evidence="1">
    <location>
        <begin position="226"/>
        <end position="249"/>
    </location>
</feature>
<evidence type="ECO:0000256" key="1">
    <source>
        <dbReference type="SAM" id="MobiDB-lite"/>
    </source>
</evidence>
<dbReference type="EMBL" id="CAJRGZ010000014">
    <property type="protein sequence ID" value="CAG5138335.1"/>
    <property type="molecule type" value="Genomic_DNA"/>
</dbReference>
<evidence type="ECO:0008006" key="4">
    <source>
        <dbReference type="Google" id="ProtNLM"/>
    </source>
</evidence>
<dbReference type="OrthoDB" id="27934at2759"/>
<dbReference type="PANTHER" id="PTHR28527">
    <property type="entry name" value="MATING-TYPE SWITCHING PROTEIN SWI2-RELATED"/>
    <property type="match status" value="1"/>
</dbReference>
<dbReference type="PANTHER" id="PTHR28527:SF1">
    <property type="entry name" value="SWI5-DEPENDENT RECOMBINATION DNA REPAIR PROTEIN 1"/>
    <property type="match status" value="1"/>
</dbReference>